<keyword evidence="3" id="KW-1185">Reference proteome</keyword>
<dbReference type="EMBL" id="FNRQ01000006">
    <property type="protein sequence ID" value="SEB09659.1"/>
    <property type="molecule type" value="Genomic_DNA"/>
</dbReference>
<evidence type="ECO:0000313" key="3">
    <source>
        <dbReference type="Proteomes" id="UP000198638"/>
    </source>
</evidence>
<dbReference type="RefSeq" id="WP_143130446.1">
    <property type="nucleotide sequence ID" value="NZ_FNRQ01000006.1"/>
</dbReference>
<feature type="chain" id="PRO_5011598766" evidence="1">
    <location>
        <begin position="33"/>
        <end position="125"/>
    </location>
</feature>
<dbReference type="AlphaFoldDB" id="A0A1H4GJ56"/>
<accession>A0A1H4GJ56</accession>
<protein>
    <submittedName>
        <fullName evidence="2">Uncharacterized protein</fullName>
    </submittedName>
</protein>
<reference evidence="3" key="1">
    <citation type="submission" date="2016-10" db="EMBL/GenBank/DDBJ databases">
        <authorList>
            <person name="Varghese N."/>
            <person name="Submissions S."/>
        </authorList>
    </citation>
    <scope>NUCLEOTIDE SEQUENCE [LARGE SCALE GENOMIC DNA]</scope>
    <source>
        <strain evidence="3">LMG 24000</strain>
    </source>
</reference>
<evidence type="ECO:0000256" key="1">
    <source>
        <dbReference type="SAM" id="SignalP"/>
    </source>
</evidence>
<dbReference type="OrthoDB" id="8665813at2"/>
<dbReference type="Proteomes" id="UP000198638">
    <property type="component" value="Unassembled WGS sequence"/>
</dbReference>
<proteinExistence type="predicted"/>
<sequence length="125" mass="13214">MKRSYTSPSLRSLLVWWTVPLMVMVSPAAAVASDAGSVVSAKIDPVPLYASPDEANPAKTAPASSLPWHIKETHNDFYRVSIDGKDYWVDSMTVHASKTVVAACGRSAGGVVIAADLGASTNHCK</sequence>
<keyword evidence="1" id="KW-0732">Signal</keyword>
<name>A0A1H4GJ56_9BURK</name>
<feature type="signal peptide" evidence="1">
    <location>
        <begin position="1"/>
        <end position="32"/>
    </location>
</feature>
<dbReference type="STRING" id="83784.SAMN05192564_10684"/>
<evidence type="ECO:0000313" key="2">
    <source>
        <dbReference type="EMBL" id="SEB09659.1"/>
    </source>
</evidence>
<gene>
    <name evidence="2" type="ORF">SAMN05192564_10684</name>
</gene>
<organism evidence="2 3">
    <name type="scientific">Paraburkholderia sartisoli</name>
    <dbReference type="NCBI Taxonomy" id="83784"/>
    <lineage>
        <taxon>Bacteria</taxon>
        <taxon>Pseudomonadati</taxon>
        <taxon>Pseudomonadota</taxon>
        <taxon>Betaproteobacteria</taxon>
        <taxon>Burkholderiales</taxon>
        <taxon>Burkholderiaceae</taxon>
        <taxon>Paraburkholderia</taxon>
    </lineage>
</organism>